<name>A0A1X7LBZ6_9BACT</name>
<dbReference type="PROSITE" id="PS00198">
    <property type="entry name" value="4FE4S_FER_1"/>
    <property type="match status" value="1"/>
</dbReference>
<dbReference type="SUPFAM" id="SSF54862">
    <property type="entry name" value="4Fe-4S ferredoxins"/>
    <property type="match status" value="1"/>
</dbReference>
<proteinExistence type="predicted"/>
<dbReference type="Pfam" id="PF04015">
    <property type="entry name" value="DUF362"/>
    <property type="match status" value="1"/>
</dbReference>
<dbReference type="GO" id="GO:0051539">
    <property type="term" value="F:4 iron, 4 sulfur cluster binding"/>
    <property type="evidence" value="ECO:0007669"/>
    <property type="project" value="UniProtKB-KW"/>
</dbReference>
<evidence type="ECO:0000259" key="5">
    <source>
        <dbReference type="PROSITE" id="PS51379"/>
    </source>
</evidence>
<feature type="domain" description="4Fe-4S ferredoxin-type" evidence="5">
    <location>
        <begin position="302"/>
        <end position="331"/>
    </location>
</feature>
<dbReference type="Proteomes" id="UP000193355">
    <property type="component" value="Unassembled WGS sequence"/>
</dbReference>
<evidence type="ECO:0000256" key="4">
    <source>
        <dbReference type="ARBA" id="ARBA00023014"/>
    </source>
</evidence>
<dbReference type="PROSITE" id="PS51379">
    <property type="entry name" value="4FE4S_FER_2"/>
    <property type="match status" value="2"/>
</dbReference>
<feature type="domain" description="4Fe-4S ferredoxin-type" evidence="5">
    <location>
        <begin position="332"/>
        <end position="361"/>
    </location>
</feature>
<sequence>MPTVSMRKCTSYDKAGQAVIAAVKDLGGMERFISPGDSVLIKPNMLGAYNPDRHVTTHPSVVKAVAEMVLDCRGKPIIGDSPGLDPFPLVSRKTGIGEVGKALGVPVLPLIDSIPIRTKKGGKFRKIELSRLAVESDKIINIPKMKTHCQMTLTLGVKNLFGTVVAQRKAEWHYKVGLNRDVFASLLIEIWDHLRPCLTVMDGVWGMEGRGPSNGVGRLFGVISTSDDSLAMDQVLSPLMGVKEGDFPLLRAARSYGMAYNEIRTIGDSVESFSPKVDLPKSDSLRLLPPWMDRIGRDILSSRPEQDRERCVGCQKCVQVCRAGALTMKEGKVLSFDYGRCIRCYCCHEMCPVDAIKLHRGAILRVLDLLDRI</sequence>
<keyword evidence="2" id="KW-0479">Metal-binding</keyword>
<dbReference type="InterPro" id="IPR007160">
    <property type="entry name" value="DUF362"/>
</dbReference>
<evidence type="ECO:0000256" key="1">
    <source>
        <dbReference type="ARBA" id="ARBA00022485"/>
    </source>
</evidence>
<dbReference type="Gene3D" id="3.30.70.3270">
    <property type="match status" value="1"/>
</dbReference>
<keyword evidence="3" id="KW-0408">Iron</keyword>
<keyword evidence="7" id="KW-1185">Reference proteome</keyword>
<evidence type="ECO:0000256" key="3">
    <source>
        <dbReference type="ARBA" id="ARBA00023004"/>
    </source>
</evidence>
<dbReference type="STRING" id="561720.SAMN06275492_1553"/>
<dbReference type="InterPro" id="IPR050572">
    <property type="entry name" value="Fe-S_Ferredoxin"/>
</dbReference>
<protein>
    <submittedName>
        <fullName evidence="6">Uncharacterized conserved protein, DUF362 family</fullName>
    </submittedName>
</protein>
<dbReference type="AlphaFoldDB" id="A0A1X7LBZ6"/>
<dbReference type="PANTHER" id="PTHR43687:SF1">
    <property type="entry name" value="FERREDOXIN III"/>
    <property type="match status" value="1"/>
</dbReference>
<dbReference type="GO" id="GO:0046872">
    <property type="term" value="F:metal ion binding"/>
    <property type="evidence" value="ECO:0007669"/>
    <property type="project" value="UniProtKB-KW"/>
</dbReference>
<evidence type="ECO:0000313" key="6">
    <source>
        <dbReference type="EMBL" id="SMG51220.1"/>
    </source>
</evidence>
<accession>A0A1X7LBZ6</accession>
<reference evidence="7" key="1">
    <citation type="submission" date="2017-04" db="EMBL/GenBank/DDBJ databases">
        <authorList>
            <person name="Varghese N."/>
            <person name="Submissions S."/>
        </authorList>
    </citation>
    <scope>NUCLEOTIDE SEQUENCE [LARGE SCALE GENOMIC DNA]</scope>
    <source>
        <strain evidence="7">USBA 82</strain>
    </source>
</reference>
<dbReference type="InterPro" id="IPR017896">
    <property type="entry name" value="4Fe4S_Fe-S-bd"/>
</dbReference>
<keyword evidence="1" id="KW-0004">4Fe-4S</keyword>
<organism evidence="6 7">
    <name type="scientific">Dethiosulfovibrio salsuginis</name>
    <dbReference type="NCBI Taxonomy" id="561720"/>
    <lineage>
        <taxon>Bacteria</taxon>
        <taxon>Thermotogati</taxon>
        <taxon>Synergistota</taxon>
        <taxon>Synergistia</taxon>
        <taxon>Synergistales</taxon>
        <taxon>Dethiosulfovibrionaceae</taxon>
        <taxon>Dethiosulfovibrio</taxon>
    </lineage>
</organism>
<dbReference type="EMBL" id="FXBB01000055">
    <property type="protein sequence ID" value="SMG51220.1"/>
    <property type="molecule type" value="Genomic_DNA"/>
</dbReference>
<dbReference type="PANTHER" id="PTHR43687">
    <property type="entry name" value="ADENYLYLSULFATE REDUCTASE, BETA SUBUNIT"/>
    <property type="match status" value="1"/>
</dbReference>
<keyword evidence="4" id="KW-0411">Iron-sulfur</keyword>
<dbReference type="Pfam" id="PF12838">
    <property type="entry name" value="Fer4_7"/>
    <property type="match status" value="1"/>
</dbReference>
<evidence type="ECO:0000256" key="2">
    <source>
        <dbReference type="ARBA" id="ARBA00022723"/>
    </source>
</evidence>
<dbReference type="InterPro" id="IPR017900">
    <property type="entry name" value="4Fe4S_Fe_S_CS"/>
</dbReference>
<gene>
    <name evidence="6" type="ORF">SAMN06275492_1553</name>
</gene>
<evidence type="ECO:0000313" key="7">
    <source>
        <dbReference type="Proteomes" id="UP000193355"/>
    </source>
</evidence>